<dbReference type="SUPFAM" id="SSF53697">
    <property type="entry name" value="SIS domain"/>
    <property type="match status" value="1"/>
</dbReference>
<dbReference type="GO" id="GO:0097367">
    <property type="term" value="F:carbohydrate derivative binding"/>
    <property type="evidence" value="ECO:0007669"/>
    <property type="project" value="InterPro"/>
</dbReference>
<dbReference type="InterPro" id="IPR001347">
    <property type="entry name" value="SIS_dom"/>
</dbReference>
<dbReference type="PANTHER" id="PTHR10088">
    <property type="entry name" value="GLUCOKINASE REGULATORY PROTEIN"/>
    <property type="match status" value="1"/>
</dbReference>
<dbReference type="GO" id="GO:0016835">
    <property type="term" value="F:carbon-oxygen lyase activity"/>
    <property type="evidence" value="ECO:0007669"/>
    <property type="project" value="InterPro"/>
</dbReference>
<proteinExistence type="predicted"/>
<dbReference type="GO" id="GO:0009254">
    <property type="term" value="P:peptidoglycan turnover"/>
    <property type="evidence" value="ECO:0007669"/>
    <property type="project" value="TreeGrafter"/>
</dbReference>
<dbReference type="NCBIfam" id="NF003915">
    <property type="entry name" value="PRK05441.1"/>
    <property type="match status" value="1"/>
</dbReference>
<dbReference type="OrthoDB" id="9813395at2"/>
<comment type="caution">
    <text evidence="4">The sequence shown here is derived from an EMBL/GenBank/DDBJ whole genome shotgun (WGS) entry which is preliminary data.</text>
</comment>
<evidence type="ECO:0000256" key="2">
    <source>
        <dbReference type="ARBA" id="ARBA00023277"/>
    </source>
</evidence>
<dbReference type="RefSeq" id="WP_127690494.1">
    <property type="nucleotide sequence ID" value="NZ_RZUL01000002.1"/>
</dbReference>
<dbReference type="Pfam" id="PF22645">
    <property type="entry name" value="GKRP_SIS_N"/>
    <property type="match status" value="1"/>
</dbReference>
<dbReference type="GO" id="GO:0046348">
    <property type="term" value="P:amino sugar catabolic process"/>
    <property type="evidence" value="ECO:0007669"/>
    <property type="project" value="InterPro"/>
</dbReference>
<evidence type="ECO:0000313" key="4">
    <source>
        <dbReference type="EMBL" id="RVT42318.1"/>
    </source>
</evidence>
<keyword evidence="1" id="KW-0456">Lyase</keyword>
<accession>A0A437J9Z2</accession>
<gene>
    <name evidence="4" type="ORF">ENE74_08975</name>
</gene>
<protein>
    <submittedName>
        <fullName evidence="4">N-acetylmuramic acid 6-phosphate etherase</fullName>
    </submittedName>
</protein>
<dbReference type="GO" id="GO:0016803">
    <property type="term" value="F:ether hydrolase activity"/>
    <property type="evidence" value="ECO:0007669"/>
    <property type="project" value="TreeGrafter"/>
</dbReference>
<dbReference type="AlphaFoldDB" id="A0A437J9Z2"/>
<dbReference type="Gene3D" id="1.10.8.1080">
    <property type="match status" value="1"/>
</dbReference>
<keyword evidence="2" id="KW-0119">Carbohydrate metabolism</keyword>
<evidence type="ECO:0000313" key="5">
    <source>
        <dbReference type="Proteomes" id="UP000282977"/>
    </source>
</evidence>
<dbReference type="Gene3D" id="3.40.50.10490">
    <property type="entry name" value="Glucose-6-phosphate isomerase like protein, domain 1"/>
    <property type="match status" value="1"/>
</dbReference>
<dbReference type="InterPro" id="IPR005488">
    <property type="entry name" value="Etherase_MurQ"/>
</dbReference>
<dbReference type="NCBIfam" id="NF009222">
    <property type="entry name" value="PRK12570.1"/>
    <property type="match status" value="1"/>
</dbReference>
<feature type="domain" description="SIS" evidence="3">
    <location>
        <begin position="51"/>
        <end position="214"/>
    </location>
</feature>
<dbReference type="CDD" id="cd05007">
    <property type="entry name" value="SIS_Etherase"/>
    <property type="match status" value="1"/>
</dbReference>
<dbReference type="Proteomes" id="UP000282977">
    <property type="component" value="Unassembled WGS sequence"/>
</dbReference>
<evidence type="ECO:0000256" key="1">
    <source>
        <dbReference type="ARBA" id="ARBA00023239"/>
    </source>
</evidence>
<sequence>MQKTESVNPRYVDIDSWPIEEAIDAMLEGQLAAVAAIKAQVAALAKAASAAAQHLRRGGRLVYVGAGTSGRIAVQDGVELGPTFGWSQDRLVFVLAGHLAALSVSAEGAEDDGGDARAQLEAAHIDANDVVIGVAASGRTPFTVSAVEWARSKGALTIGVANNIDAPLLRAAEFALLADTGSELIAGSTRMKAGTAQKVILNLLSTAIMLRLGRVYRGLMVDMVISNEKLLHRAHDMVVKLTHCDRDTAITAVRAANNDIKKAVLIAKGLTTAQATDVLERNNQLLRDAIAEIEA</sequence>
<dbReference type="EMBL" id="RZUL01000002">
    <property type="protein sequence ID" value="RVT42318.1"/>
    <property type="molecule type" value="Genomic_DNA"/>
</dbReference>
<dbReference type="InterPro" id="IPR040190">
    <property type="entry name" value="MURQ/GCKR"/>
</dbReference>
<organism evidence="4 5">
    <name type="scientific">Sphingobium algorifonticola</name>
    <dbReference type="NCBI Taxonomy" id="2008318"/>
    <lineage>
        <taxon>Bacteria</taxon>
        <taxon>Pseudomonadati</taxon>
        <taxon>Pseudomonadota</taxon>
        <taxon>Alphaproteobacteria</taxon>
        <taxon>Sphingomonadales</taxon>
        <taxon>Sphingomonadaceae</taxon>
        <taxon>Sphingobium</taxon>
    </lineage>
</organism>
<dbReference type="PANTHER" id="PTHR10088:SF4">
    <property type="entry name" value="GLUCOKINASE REGULATORY PROTEIN"/>
    <property type="match status" value="1"/>
</dbReference>
<name>A0A437J9Z2_9SPHN</name>
<evidence type="ECO:0000259" key="3">
    <source>
        <dbReference type="PROSITE" id="PS51464"/>
    </source>
</evidence>
<dbReference type="InterPro" id="IPR046348">
    <property type="entry name" value="SIS_dom_sf"/>
</dbReference>
<keyword evidence="5" id="KW-1185">Reference proteome</keyword>
<reference evidence="4 5" key="1">
    <citation type="submission" date="2019-01" db="EMBL/GenBank/DDBJ databases">
        <authorList>
            <person name="Chen W.-M."/>
        </authorList>
    </citation>
    <scope>NUCLEOTIDE SEQUENCE [LARGE SCALE GENOMIC DNA]</scope>
    <source>
        <strain evidence="4 5">TLA-22</strain>
    </source>
</reference>
<dbReference type="PROSITE" id="PS51464">
    <property type="entry name" value="SIS"/>
    <property type="match status" value="1"/>
</dbReference>